<organism evidence="2 3">
    <name type="scientific">Phytophthora fragariae</name>
    <dbReference type="NCBI Taxonomy" id="53985"/>
    <lineage>
        <taxon>Eukaryota</taxon>
        <taxon>Sar</taxon>
        <taxon>Stramenopiles</taxon>
        <taxon>Oomycota</taxon>
        <taxon>Peronosporomycetes</taxon>
        <taxon>Peronosporales</taxon>
        <taxon>Peronosporaceae</taxon>
        <taxon>Phytophthora</taxon>
    </lineage>
</organism>
<feature type="transmembrane region" description="Helical" evidence="1">
    <location>
        <begin position="79"/>
        <end position="102"/>
    </location>
</feature>
<name>A0A6G0MTV5_9STRA</name>
<keyword evidence="1" id="KW-0812">Transmembrane</keyword>
<keyword evidence="1" id="KW-0472">Membrane</keyword>
<evidence type="ECO:0000313" key="2">
    <source>
        <dbReference type="EMBL" id="KAE9181404.1"/>
    </source>
</evidence>
<dbReference type="Proteomes" id="UP000476176">
    <property type="component" value="Unassembled WGS sequence"/>
</dbReference>
<gene>
    <name evidence="2" type="ORF">PF004_g24552</name>
</gene>
<reference evidence="2 3" key="1">
    <citation type="submission" date="2018-09" db="EMBL/GenBank/DDBJ databases">
        <title>Genomic investigation of the strawberry pathogen Phytophthora fragariae indicates pathogenicity is determined by transcriptional variation in three key races.</title>
        <authorList>
            <person name="Adams T.M."/>
            <person name="Armitage A.D."/>
            <person name="Sobczyk M.K."/>
            <person name="Bates H.J."/>
            <person name="Dunwell J.M."/>
            <person name="Nellist C.F."/>
            <person name="Harrison R.J."/>
        </authorList>
    </citation>
    <scope>NUCLEOTIDE SEQUENCE [LARGE SCALE GENOMIC DNA]</scope>
    <source>
        <strain evidence="2 3">BC-23</strain>
    </source>
</reference>
<evidence type="ECO:0000256" key="1">
    <source>
        <dbReference type="SAM" id="Phobius"/>
    </source>
</evidence>
<accession>A0A6G0MTV5</accession>
<dbReference type="AlphaFoldDB" id="A0A6G0MTV5"/>
<sequence length="103" mass="11003">MLLPLFRKVGTAYDSSCNTCAVLDAMPTPIGAAAVTSLPSKPLQQSRWSSPGHSHDMRLLIALHEVRHRLSTAYDMPGYTYAVLDYMLTAIGVAAVASAVVLA</sequence>
<evidence type="ECO:0000313" key="3">
    <source>
        <dbReference type="Proteomes" id="UP000476176"/>
    </source>
</evidence>
<dbReference type="EMBL" id="QXGC01002825">
    <property type="protein sequence ID" value="KAE9181404.1"/>
    <property type="molecule type" value="Genomic_DNA"/>
</dbReference>
<proteinExistence type="predicted"/>
<protein>
    <submittedName>
        <fullName evidence="2">Uncharacterized protein</fullName>
    </submittedName>
</protein>
<keyword evidence="1" id="KW-1133">Transmembrane helix</keyword>
<comment type="caution">
    <text evidence="2">The sequence shown here is derived from an EMBL/GenBank/DDBJ whole genome shotgun (WGS) entry which is preliminary data.</text>
</comment>